<feature type="active site" evidence="5 6">
    <location>
        <position position="200"/>
    </location>
</feature>
<keyword evidence="11" id="KW-0489">Methyltransferase</keyword>
<dbReference type="GO" id="GO:0008984">
    <property type="term" value="F:protein-glutamate methylesterase activity"/>
    <property type="evidence" value="ECO:0007669"/>
    <property type="project" value="UniProtKB-EC"/>
</dbReference>
<comment type="similarity">
    <text evidence="5">Belongs to the CheB family.</text>
</comment>
<dbReference type="GO" id="GO:0032259">
    <property type="term" value="P:methylation"/>
    <property type="evidence" value="ECO:0007669"/>
    <property type="project" value="UniProtKB-KW"/>
</dbReference>
<dbReference type="SMART" id="SM00448">
    <property type="entry name" value="REC"/>
    <property type="match status" value="1"/>
</dbReference>
<dbReference type="EC" id="3.1.1.61" evidence="5"/>
<dbReference type="RefSeq" id="WP_319955005.1">
    <property type="nucleotide sequence ID" value="NZ_JAXAVX010000008.1"/>
</dbReference>
<dbReference type="PROSITE" id="PS50122">
    <property type="entry name" value="CHEB"/>
    <property type="match status" value="1"/>
</dbReference>
<evidence type="ECO:0000259" key="10">
    <source>
        <dbReference type="PROSITE" id="PS50122"/>
    </source>
</evidence>
<keyword evidence="12" id="KW-1185">Reference proteome</keyword>
<keyword evidence="1 5" id="KW-0963">Cytoplasm</keyword>
<comment type="catalytic activity">
    <reaction evidence="4 5">
        <text>[protein]-L-glutamate 5-O-methyl ester + H2O = L-glutamyl-[protein] + methanol + H(+)</text>
        <dbReference type="Rhea" id="RHEA:23236"/>
        <dbReference type="Rhea" id="RHEA-COMP:10208"/>
        <dbReference type="Rhea" id="RHEA-COMP:10311"/>
        <dbReference type="ChEBI" id="CHEBI:15377"/>
        <dbReference type="ChEBI" id="CHEBI:15378"/>
        <dbReference type="ChEBI" id="CHEBI:17790"/>
        <dbReference type="ChEBI" id="CHEBI:29973"/>
        <dbReference type="ChEBI" id="CHEBI:82795"/>
        <dbReference type="EC" id="3.1.1.61"/>
    </reaction>
</comment>
<feature type="domain" description="CheB-type methylesterase" evidence="10">
    <location>
        <begin position="161"/>
        <end position="342"/>
    </location>
</feature>
<dbReference type="SUPFAM" id="SSF52738">
    <property type="entry name" value="Methylesterase CheB, C-terminal domain"/>
    <property type="match status" value="1"/>
</dbReference>
<dbReference type="PROSITE" id="PS50110">
    <property type="entry name" value="RESPONSE_REGULATORY"/>
    <property type="match status" value="1"/>
</dbReference>
<dbReference type="SUPFAM" id="SSF52172">
    <property type="entry name" value="CheY-like"/>
    <property type="match status" value="1"/>
</dbReference>
<dbReference type="Gene3D" id="3.40.50.180">
    <property type="entry name" value="Methylesterase CheB, C-terminal domain"/>
    <property type="match status" value="1"/>
</dbReference>
<feature type="active site" evidence="5 6">
    <location>
        <position position="174"/>
    </location>
</feature>
<dbReference type="Pfam" id="PF00072">
    <property type="entry name" value="Response_reg"/>
    <property type="match status" value="1"/>
</dbReference>
<organism evidence="11 12">
    <name type="scientific">Patulibacter brassicae</name>
    <dbReference type="NCBI Taxonomy" id="1705717"/>
    <lineage>
        <taxon>Bacteria</taxon>
        <taxon>Bacillati</taxon>
        <taxon>Actinomycetota</taxon>
        <taxon>Thermoleophilia</taxon>
        <taxon>Solirubrobacterales</taxon>
        <taxon>Patulibacteraceae</taxon>
        <taxon>Patulibacter</taxon>
    </lineage>
</organism>
<dbReference type="HAMAP" id="MF_00099">
    <property type="entry name" value="CheB_chemtxs"/>
    <property type="match status" value="1"/>
</dbReference>
<dbReference type="InterPro" id="IPR011006">
    <property type="entry name" value="CheY-like_superfamily"/>
</dbReference>
<proteinExistence type="inferred from homology"/>
<dbReference type="PANTHER" id="PTHR42872:SF6">
    <property type="entry name" value="PROTEIN-GLUTAMATE METHYLESTERASE_PROTEIN-GLUTAMINE GLUTAMINASE"/>
    <property type="match status" value="1"/>
</dbReference>
<dbReference type="GO" id="GO:0008168">
    <property type="term" value="F:methyltransferase activity"/>
    <property type="evidence" value="ECO:0007669"/>
    <property type="project" value="UniProtKB-KW"/>
</dbReference>
<dbReference type="Proteomes" id="UP001277761">
    <property type="component" value="Unassembled WGS sequence"/>
</dbReference>
<dbReference type="Pfam" id="PF01339">
    <property type="entry name" value="CheB_methylest"/>
    <property type="match status" value="1"/>
</dbReference>
<evidence type="ECO:0000256" key="2">
    <source>
        <dbReference type="ARBA" id="ARBA00022500"/>
    </source>
</evidence>
<dbReference type="InterPro" id="IPR000673">
    <property type="entry name" value="Sig_transdc_resp-reg_Me-estase"/>
</dbReference>
<feature type="active site" evidence="5 6">
    <location>
        <position position="293"/>
    </location>
</feature>
<accession>A0ABU4VN40</accession>
<dbReference type="EMBL" id="JAXAVX010000008">
    <property type="protein sequence ID" value="MDX8152850.1"/>
    <property type="molecule type" value="Genomic_DNA"/>
</dbReference>
<keyword evidence="2 5" id="KW-0145">Chemotaxis</keyword>
<comment type="PTM">
    <text evidence="5">Phosphorylated by CheA. Phosphorylation of the N-terminal regulatory domain activates the methylesterase activity.</text>
</comment>
<dbReference type="Gene3D" id="3.40.50.2300">
    <property type="match status" value="1"/>
</dbReference>
<name>A0ABU4VN40_9ACTN</name>
<protein>
    <recommendedName>
        <fullName evidence="5">Protein-glutamate methylesterase/protein-glutamine glutaminase</fullName>
        <ecNumber evidence="5">3.1.1.61</ecNumber>
        <ecNumber evidence="5">3.5.1.44</ecNumber>
    </recommendedName>
</protein>
<dbReference type="NCBIfam" id="NF001965">
    <property type="entry name" value="PRK00742.1"/>
    <property type="match status" value="1"/>
</dbReference>
<keyword evidence="5 7" id="KW-0597">Phosphoprotein</keyword>
<evidence type="ECO:0000256" key="3">
    <source>
        <dbReference type="ARBA" id="ARBA00022801"/>
    </source>
</evidence>
<dbReference type="InterPro" id="IPR001789">
    <property type="entry name" value="Sig_transdc_resp-reg_receiver"/>
</dbReference>
<reference evidence="11 12" key="1">
    <citation type="submission" date="2023-11" db="EMBL/GenBank/DDBJ databases">
        <authorList>
            <person name="Xu M."/>
            <person name="Jiang T."/>
        </authorList>
    </citation>
    <scope>NUCLEOTIDE SEQUENCE [LARGE SCALE GENOMIC DNA]</scope>
    <source>
        <strain evidence="11 12">SD</strain>
    </source>
</reference>
<keyword evidence="11" id="KW-0808">Transferase</keyword>
<evidence type="ECO:0000256" key="6">
    <source>
        <dbReference type="PROSITE-ProRule" id="PRU00050"/>
    </source>
</evidence>
<comment type="function">
    <text evidence="5">Involved in chemotaxis. Part of a chemotaxis signal transduction system that modulates chemotaxis in response to various stimuli. Catalyzes the demethylation of specific methylglutamate residues introduced into the chemoreceptors (methyl-accepting chemotaxis proteins or MCP) by CheR. Also mediates the irreversible deamidation of specific glutamine residues to glutamic acid.</text>
</comment>
<comment type="subcellular location">
    <subcellularLocation>
        <location evidence="5">Cytoplasm</location>
    </subcellularLocation>
</comment>
<evidence type="ECO:0000256" key="1">
    <source>
        <dbReference type="ARBA" id="ARBA00022490"/>
    </source>
</evidence>
<keyword evidence="3 5" id="KW-0378">Hydrolase</keyword>
<dbReference type="EC" id="3.5.1.44" evidence="5"/>
<dbReference type="InterPro" id="IPR008248">
    <property type="entry name" value="CheB-like"/>
</dbReference>
<evidence type="ECO:0000256" key="7">
    <source>
        <dbReference type="PROSITE-ProRule" id="PRU00169"/>
    </source>
</evidence>
<evidence type="ECO:0000259" key="9">
    <source>
        <dbReference type="PROSITE" id="PS50110"/>
    </source>
</evidence>
<dbReference type="CDD" id="cd16432">
    <property type="entry name" value="CheB_Rec"/>
    <property type="match status" value="1"/>
</dbReference>
<comment type="domain">
    <text evidence="5">Contains a C-terminal catalytic domain, and an N-terminal region which modulates catalytic activity.</text>
</comment>
<feature type="region of interest" description="Disordered" evidence="8">
    <location>
        <begin position="131"/>
        <end position="172"/>
    </location>
</feature>
<evidence type="ECO:0000256" key="4">
    <source>
        <dbReference type="ARBA" id="ARBA00048267"/>
    </source>
</evidence>
<dbReference type="CDD" id="cd17541">
    <property type="entry name" value="REC_CheB-like"/>
    <property type="match status" value="1"/>
</dbReference>
<dbReference type="PIRSF" id="PIRSF000876">
    <property type="entry name" value="RR_chemtxs_CheB"/>
    <property type="match status" value="1"/>
</dbReference>
<comment type="catalytic activity">
    <reaction evidence="5">
        <text>L-glutaminyl-[protein] + H2O = L-glutamyl-[protein] + NH4(+)</text>
        <dbReference type="Rhea" id="RHEA:16441"/>
        <dbReference type="Rhea" id="RHEA-COMP:10207"/>
        <dbReference type="Rhea" id="RHEA-COMP:10208"/>
        <dbReference type="ChEBI" id="CHEBI:15377"/>
        <dbReference type="ChEBI" id="CHEBI:28938"/>
        <dbReference type="ChEBI" id="CHEBI:29973"/>
        <dbReference type="ChEBI" id="CHEBI:30011"/>
        <dbReference type="EC" id="3.5.1.44"/>
    </reaction>
</comment>
<comment type="caution">
    <text evidence="11">The sequence shown here is derived from an EMBL/GenBank/DDBJ whole genome shotgun (WGS) entry which is preliminary data.</text>
</comment>
<evidence type="ECO:0000313" key="12">
    <source>
        <dbReference type="Proteomes" id="UP001277761"/>
    </source>
</evidence>
<dbReference type="InterPro" id="IPR035909">
    <property type="entry name" value="CheB_C"/>
</dbReference>
<feature type="modified residue" description="4-aspartylphosphate" evidence="5 7">
    <location>
        <position position="58"/>
    </location>
</feature>
<dbReference type="PANTHER" id="PTHR42872">
    <property type="entry name" value="PROTEIN-GLUTAMATE METHYLESTERASE/PROTEIN-GLUTAMINE GLUTAMINASE"/>
    <property type="match status" value="1"/>
</dbReference>
<feature type="domain" description="Response regulatory" evidence="9">
    <location>
        <begin position="8"/>
        <end position="125"/>
    </location>
</feature>
<evidence type="ECO:0000256" key="5">
    <source>
        <dbReference type="HAMAP-Rule" id="MF_00099"/>
    </source>
</evidence>
<gene>
    <name evidence="5 11" type="primary">cheB</name>
    <name evidence="11" type="ORF">SK069_14710</name>
</gene>
<evidence type="ECO:0000313" key="11">
    <source>
        <dbReference type="EMBL" id="MDX8152850.1"/>
    </source>
</evidence>
<evidence type="ECO:0000256" key="8">
    <source>
        <dbReference type="SAM" id="MobiDB-lite"/>
    </source>
</evidence>
<sequence>MAGDRPLRVVLADDSAFMRALVGRALTDAGFDVVGRAVDGADALERCRELRPDVLTLDLAMPGLGGLDVLARLGTDAPSLPVVVVSAFSPADGARAVDALTAGAFDLVAKPAGDTPLRAFADELAEKVRAAAESGARSRPRTRRPVGGTASERPAPPAGRPRSGAGPVLAIASSTGGPRSLAALLPRLRTVPAGGVIVQHMPPGFTRSLAERLDRASAVEVREARDGDRLRRDLVLVAPGGMHLRFDAQGVARLTDEPAIGGLRPRADLTISDLARLHGDRLLLLVLTGMGRDGELGAQDVRRARGAIWAEHESTCAVYGMPRAVVEGDLATRALPIEELAAVAADALAGARQEVAA</sequence>